<name>A0A1H6UNN1_9FLAO</name>
<dbReference type="Gene3D" id="2.160.20.80">
    <property type="entry name" value="E3 ubiquitin-protein ligase SopA"/>
    <property type="match status" value="1"/>
</dbReference>
<dbReference type="Proteomes" id="UP000183077">
    <property type="component" value="Unassembled WGS sequence"/>
</dbReference>
<organism evidence="1 2">
    <name type="scientific">Myroides marinus</name>
    <dbReference type="NCBI Taxonomy" id="703342"/>
    <lineage>
        <taxon>Bacteria</taxon>
        <taxon>Pseudomonadati</taxon>
        <taxon>Bacteroidota</taxon>
        <taxon>Flavobacteriia</taxon>
        <taxon>Flavobacteriales</taxon>
        <taxon>Flavobacteriaceae</taxon>
        <taxon>Myroides</taxon>
    </lineage>
</organism>
<dbReference type="GeneID" id="82257076"/>
<accession>A0A1H6UNN1</accession>
<dbReference type="SUPFAM" id="SSF141571">
    <property type="entry name" value="Pentapeptide repeat-like"/>
    <property type="match status" value="1"/>
</dbReference>
<sequence>MKKLKDRWKDVEFTNTLQKEIESLHHKNITDLRDVDLAGIHLENHSKLVDHPSLAHSKLYNVDLSYSIIEIPTFESEWILVNFTKSKIDRSLLDKSIIKQCNFRDSKLVFNADDTVFEDCSFVSTKIGIGTYGHEYGGRRTKFYNCDFTDAVFKNVEFRASKFINCNFTNTTFIKCDFRGVKMENSILPKLSQFKDMDVPDYITE</sequence>
<gene>
    <name evidence="1" type="ORF">SAMN04488018_10791</name>
</gene>
<dbReference type="AlphaFoldDB" id="A0A1H6UNN1"/>
<dbReference type="RefSeq" id="WP_083394407.1">
    <property type="nucleotide sequence ID" value="NZ_FNYS01000007.1"/>
</dbReference>
<evidence type="ECO:0000313" key="2">
    <source>
        <dbReference type="Proteomes" id="UP000183077"/>
    </source>
</evidence>
<reference evidence="1 2" key="1">
    <citation type="submission" date="2016-10" db="EMBL/GenBank/DDBJ databases">
        <authorList>
            <person name="de Groot N.N."/>
        </authorList>
    </citation>
    <scope>NUCLEOTIDE SEQUENCE [LARGE SCALE GENOMIC DNA]</scope>
    <source>
        <strain evidence="1 2">DSM 23048</strain>
    </source>
</reference>
<dbReference type="InterPro" id="IPR001646">
    <property type="entry name" value="5peptide_repeat"/>
</dbReference>
<proteinExistence type="predicted"/>
<protein>
    <submittedName>
        <fullName evidence="1">Pentapeptide repeat-containing protein</fullName>
    </submittedName>
</protein>
<dbReference type="EMBL" id="FNYS01000007">
    <property type="protein sequence ID" value="SEI93993.1"/>
    <property type="molecule type" value="Genomic_DNA"/>
</dbReference>
<dbReference type="Pfam" id="PF00805">
    <property type="entry name" value="Pentapeptide"/>
    <property type="match status" value="1"/>
</dbReference>
<evidence type="ECO:0000313" key="1">
    <source>
        <dbReference type="EMBL" id="SEI93993.1"/>
    </source>
</evidence>